<keyword evidence="1" id="KW-0472">Membrane</keyword>
<dbReference type="InterPro" id="IPR052165">
    <property type="entry name" value="Membrane_assoc_protease"/>
</dbReference>
<feature type="transmembrane region" description="Helical" evidence="1">
    <location>
        <begin position="57"/>
        <end position="76"/>
    </location>
</feature>
<feature type="transmembrane region" description="Helical" evidence="1">
    <location>
        <begin position="12"/>
        <end position="37"/>
    </location>
</feature>
<proteinExistence type="predicted"/>
<keyword evidence="1" id="KW-1133">Transmembrane helix</keyword>
<reference evidence="2" key="1">
    <citation type="submission" date="2022-07" db="EMBL/GenBank/DDBJ databases">
        <title>Characterization of the Novel Bacterium Alteromonas immobilis LMIT006 and Alteromonas gregis LMIT007.</title>
        <authorList>
            <person name="Lin X."/>
        </authorList>
    </citation>
    <scope>NUCLEOTIDE SEQUENCE</scope>
    <source>
        <strain evidence="2">LMIT007</strain>
    </source>
</reference>
<dbReference type="Proteomes" id="UP001165413">
    <property type="component" value="Unassembled WGS sequence"/>
</dbReference>
<dbReference type="AlphaFoldDB" id="A0AA42BM66"/>
<keyword evidence="3" id="KW-1185">Reference proteome</keyword>
<dbReference type="PANTHER" id="PTHR33507">
    <property type="entry name" value="INNER MEMBRANE PROTEIN YBBJ"/>
    <property type="match status" value="1"/>
</dbReference>
<name>A0AA42BM66_9ALTE</name>
<organism evidence="2 3">
    <name type="scientific">Opacimonas viscosa</name>
    <dbReference type="NCBI Taxonomy" id="2961944"/>
    <lineage>
        <taxon>Bacteria</taxon>
        <taxon>Pseudomonadati</taxon>
        <taxon>Pseudomonadota</taxon>
        <taxon>Gammaproteobacteria</taxon>
        <taxon>Alteromonadales</taxon>
        <taxon>Alteromonadaceae</taxon>
        <taxon>Opacimonas</taxon>
    </lineage>
</organism>
<accession>A0AA42BM66</accession>
<evidence type="ECO:0000256" key="1">
    <source>
        <dbReference type="SAM" id="Phobius"/>
    </source>
</evidence>
<gene>
    <name evidence="2" type="ORF">NLF92_11085</name>
</gene>
<dbReference type="RefSeq" id="WP_254101898.1">
    <property type="nucleotide sequence ID" value="NZ_JANATA010000022.1"/>
</dbReference>
<protein>
    <submittedName>
        <fullName evidence="2">NfeD family protein</fullName>
    </submittedName>
</protein>
<sequence>MNWLFANMAETLFIVGLLLLIVEVTVLSFSTIILFMIGASFILTSIFVFMGLVEPSILNALFSVAILTVLLSITLWKTFKNLQNQQEDKPVTSDLVGLVFILSDDVGPGKVVQHQYSGIQWQLVANEDIPAKTKVVVTQVDVGTWTVKMLQS</sequence>
<evidence type="ECO:0000313" key="2">
    <source>
        <dbReference type="EMBL" id="MCP3429490.1"/>
    </source>
</evidence>
<dbReference type="EMBL" id="JANATA010000022">
    <property type="protein sequence ID" value="MCP3429490.1"/>
    <property type="molecule type" value="Genomic_DNA"/>
</dbReference>
<evidence type="ECO:0000313" key="3">
    <source>
        <dbReference type="Proteomes" id="UP001165413"/>
    </source>
</evidence>
<dbReference type="PANTHER" id="PTHR33507:SF3">
    <property type="entry name" value="INNER MEMBRANE PROTEIN YBBJ"/>
    <property type="match status" value="1"/>
</dbReference>
<dbReference type="GO" id="GO:0005886">
    <property type="term" value="C:plasma membrane"/>
    <property type="evidence" value="ECO:0007669"/>
    <property type="project" value="TreeGrafter"/>
</dbReference>
<keyword evidence="1" id="KW-0812">Transmembrane</keyword>
<comment type="caution">
    <text evidence="2">The sequence shown here is derived from an EMBL/GenBank/DDBJ whole genome shotgun (WGS) entry which is preliminary data.</text>
</comment>